<accession>W1XV97</accession>
<organism evidence="1">
    <name type="scientific">human gut metagenome</name>
    <dbReference type="NCBI Taxonomy" id="408170"/>
    <lineage>
        <taxon>unclassified sequences</taxon>
        <taxon>metagenomes</taxon>
        <taxon>organismal metagenomes</taxon>
    </lineage>
</organism>
<reference evidence="1" key="1">
    <citation type="submission" date="2013-12" db="EMBL/GenBank/DDBJ databases">
        <title>A Varibaculum cambriense genome reconstructed from a premature infant gut community with otherwise low bacterial novelty that shifts toward anaerobic metabolism during the third week of life.</title>
        <authorList>
            <person name="Brown C.T."/>
            <person name="Sharon I."/>
            <person name="Thomas B.C."/>
            <person name="Castelle C.J."/>
            <person name="Morowitz M.J."/>
            <person name="Banfield J.F."/>
        </authorList>
    </citation>
    <scope>NUCLEOTIDE SEQUENCE</scope>
</reference>
<dbReference type="AlphaFoldDB" id="W1XV97"/>
<evidence type="ECO:0000313" key="1">
    <source>
        <dbReference type="EMBL" id="ETJ33385.1"/>
    </source>
</evidence>
<dbReference type="EMBL" id="AZMM01012154">
    <property type="protein sequence ID" value="ETJ33385.1"/>
    <property type="molecule type" value="Genomic_DNA"/>
</dbReference>
<gene>
    <name evidence="1" type="ORF">Q604_UNBC12154G0001</name>
</gene>
<feature type="non-terminal residue" evidence="1">
    <location>
        <position position="21"/>
    </location>
</feature>
<comment type="caution">
    <text evidence="1">The sequence shown here is derived from an EMBL/GenBank/DDBJ whole genome shotgun (WGS) entry which is preliminary data.</text>
</comment>
<sequence>MNYQIKRNTEETQLNISLANN</sequence>
<protein>
    <submittedName>
        <fullName evidence="1">Uncharacterized protein</fullName>
    </submittedName>
</protein>
<proteinExistence type="predicted"/>
<name>W1XV97_9ZZZZ</name>